<evidence type="ECO:0000313" key="2">
    <source>
        <dbReference type="EMBL" id="MCU7551595.1"/>
    </source>
</evidence>
<dbReference type="GO" id="GO:0016829">
    <property type="term" value="F:lyase activity"/>
    <property type="evidence" value="ECO:0007669"/>
    <property type="project" value="UniProtKB-KW"/>
</dbReference>
<dbReference type="EMBL" id="JAOTIF010000022">
    <property type="protein sequence ID" value="MCU7551595.1"/>
    <property type="molecule type" value="Genomic_DNA"/>
</dbReference>
<dbReference type="Pfam" id="PF22818">
    <property type="entry name" value="ApeI-like"/>
    <property type="match status" value="1"/>
</dbReference>
<reference evidence="2" key="2">
    <citation type="submission" date="2023-04" db="EMBL/GenBank/DDBJ databases">
        <title>Paracnuella aquatica gen. nov., sp. nov., a member of the family Chitinophagaceae isolated from a hot spring.</title>
        <authorList>
            <person name="Wang C."/>
        </authorList>
    </citation>
    <scope>NUCLEOTIDE SEQUENCE</scope>
    <source>
        <strain evidence="2">LB-8</strain>
    </source>
</reference>
<comment type="caution">
    <text evidence="2">The sequence shown here is derived from an EMBL/GenBank/DDBJ whole genome shotgun (WGS) entry which is preliminary data.</text>
</comment>
<dbReference type="Gene3D" id="3.10.129.10">
    <property type="entry name" value="Hotdog Thioesterase"/>
    <property type="match status" value="1"/>
</dbReference>
<keyword evidence="3" id="KW-1185">Reference proteome</keyword>
<organism evidence="2 3">
    <name type="scientific">Paraflavisolibacter caeni</name>
    <dbReference type="NCBI Taxonomy" id="2982496"/>
    <lineage>
        <taxon>Bacteria</taxon>
        <taxon>Pseudomonadati</taxon>
        <taxon>Bacteroidota</taxon>
        <taxon>Chitinophagia</taxon>
        <taxon>Chitinophagales</taxon>
        <taxon>Chitinophagaceae</taxon>
        <taxon>Paraflavisolibacter</taxon>
    </lineage>
</organism>
<feature type="domain" description="ApeI dehydratase-like" evidence="1">
    <location>
        <begin position="16"/>
        <end position="93"/>
    </location>
</feature>
<gene>
    <name evidence="2" type="ORF">OCK74_20910</name>
</gene>
<evidence type="ECO:0000313" key="3">
    <source>
        <dbReference type="Proteomes" id="UP001155483"/>
    </source>
</evidence>
<reference evidence="2" key="1">
    <citation type="submission" date="2022-09" db="EMBL/GenBank/DDBJ databases">
        <authorList>
            <person name="Yuan C."/>
            <person name="Ke Z."/>
        </authorList>
    </citation>
    <scope>NUCLEOTIDE SEQUENCE</scope>
    <source>
        <strain evidence="2">LB-8</strain>
    </source>
</reference>
<proteinExistence type="predicted"/>
<dbReference type="InterPro" id="IPR029069">
    <property type="entry name" value="HotDog_dom_sf"/>
</dbReference>
<evidence type="ECO:0000259" key="1">
    <source>
        <dbReference type="Pfam" id="PF22818"/>
    </source>
</evidence>
<dbReference type="RefSeq" id="WP_279299034.1">
    <property type="nucleotide sequence ID" value="NZ_JAOTIF010000022.1"/>
</dbReference>
<sequence length="121" mass="13539">MTLINDLFEIMENSGNESSLTATIKLHPGHIIYKGHFPGHPVTPGVIQVQIVQELLENQLKRKLNLIEMPDCKFLKVLNPAEVKQLTVSIEYAGKDDLLNVKAIGKNDSGIFFKLSAVYHK</sequence>
<protein>
    <submittedName>
        <fullName evidence="2">3-hydroxyacyl-ACP dehydratase</fullName>
    </submittedName>
</protein>
<accession>A0A9X2XYK9</accession>
<dbReference type="InterPro" id="IPR054545">
    <property type="entry name" value="ApeI-like"/>
</dbReference>
<dbReference type="SUPFAM" id="SSF54637">
    <property type="entry name" value="Thioesterase/thiol ester dehydrase-isomerase"/>
    <property type="match status" value="1"/>
</dbReference>
<name>A0A9X2XYK9_9BACT</name>
<dbReference type="AlphaFoldDB" id="A0A9X2XYK9"/>
<dbReference type="Proteomes" id="UP001155483">
    <property type="component" value="Unassembled WGS sequence"/>
</dbReference>